<dbReference type="EMBL" id="CP035952">
    <property type="protein sequence ID" value="QBF26531.1"/>
    <property type="molecule type" value="Genomic_DNA"/>
</dbReference>
<feature type="domain" description="T6SS Phospholipase effector Tle1-like catalytic" evidence="1">
    <location>
        <begin position="60"/>
        <end position="169"/>
    </location>
</feature>
<dbReference type="AlphaFoldDB" id="A0A411MIA8"/>
<evidence type="ECO:0000313" key="3">
    <source>
        <dbReference type="Proteomes" id="UP000291130"/>
    </source>
</evidence>
<reference evidence="2 3" key="1">
    <citation type="submission" date="2019-02" db="EMBL/GenBank/DDBJ databases">
        <title>Complete genome sequence of Pseudomonas sp. SNU WT1 isolated from rainbow trout.</title>
        <authorList>
            <person name="Oh W.T."/>
            <person name="Park S.C."/>
        </authorList>
    </citation>
    <scope>NUCLEOTIDE SEQUENCE [LARGE SCALE GENOMIC DNA]</scope>
    <source>
        <strain evidence="2 3">SNU WT1</strain>
    </source>
</reference>
<accession>A0A411MIA8</accession>
<dbReference type="PANTHER" id="PTHR33840">
    <property type="match status" value="1"/>
</dbReference>
<protein>
    <submittedName>
        <fullName evidence="2">DUF2235 domain-containing protein</fullName>
    </submittedName>
</protein>
<dbReference type="InterPro" id="IPR018712">
    <property type="entry name" value="Tle1-like_cat"/>
</dbReference>
<name>A0A411MIA8_9PSED</name>
<keyword evidence="3" id="KW-1185">Reference proteome</keyword>
<dbReference type="Pfam" id="PF09994">
    <property type="entry name" value="T6SS_Tle1-like_cat"/>
    <property type="match status" value="1"/>
</dbReference>
<dbReference type="OrthoDB" id="4378831at2"/>
<dbReference type="KEGG" id="ptk:EXN22_12800"/>
<gene>
    <name evidence="2" type="ORF">EXN22_12800</name>
</gene>
<dbReference type="PANTHER" id="PTHR33840:SF1">
    <property type="entry name" value="TLE1 PHOSPHOLIPASE DOMAIN-CONTAINING PROTEIN"/>
    <property type="match status" value="1"/>
</dbReference>
<sequence>MVTGNGHMNTGISLRIGVFFDGTGNNLANSSLVAHCLDPGAGLEDQREAILRHCERYGYDGQGNAPDNSYGSDKTNVARLYESYQPSQDVLKVYIEGVGTTNAGADSPLAKASGRYRTGVIARTAQAHQQVLQQLHHWSDNHPQAKVHALQFDLFGFSRGAAAARHFANDLRKGSNSGLAKRWPARLTLLCEHFDWNANDNLNIQFIGLFDSVAAIVAVLNGNFSPANADYSGVEMKLEAGTARTIVQLAARDELRRNFPLTRTDNDFTVPGAHSDVGGGYPARVREQVVLVRPRTSVEPRSLANERSQAYLRTQQDYLDNRLAWQALPVDTLTWSEDLPFVPKRDLYPQKRVIALLRCEREVFAGLSLIYLRIMHELGVRNGAPLRALDDRQGPGLPEELQGIATKLRAYVLGEQPAPGLTAEEELLLRTRYIHLSSHWNRAGHLGGDGAQVMFFHRPGDNGQRSVFPNE</sequence>
<evidence type="ECO:0000259" key="1">
    <source>
        <dbReference type="Pfam" id="PF09994"/>
    </source>
</evidence>
<evidence type="ECO:0000313" key="2">
    <source>
        <dbReference type="EMBL" id="QBF26531.1"/>
    </source>
</evidence>
<dbReference type="Proteomes" id="UP000291130">
    <property type="component" value="Chromosome"/>
</dbReference>
<proteinExistence type="predicted"/>
<organism evidence="2 3">
    <name type="scientific">Pseudomonas tructae</name>
    <dbReference type="NCBI Taxonomy" id="2518644"/>
    <lineage>
        <taxon>Bacteria</taxon>
        <taxon>Pseudomonadati</taxon>
        <taxon>Pseudomonadota</taxon>
        <taxon>Gammaproteobacteria</taxon>
        <taxon>Pseudomonadales</taxon>
        <taxon>Pseudomonadaceae</taxon>
        <taxon>Pseudomonas</taxon>
    </lineage>
</organism>